<dbReference type="GO" id="GO:0045892">
    <property type="term" value="P:negative regulation of DNA-templated transcription"/>
    <property type="evidence" value="ECO:0000318"/>
    <property type="project" value="GO_Central"/>
</dbReference>
<dbReference type="InterPro" id="IPR040014">
    <property type="entry name" value="CIR1"/>
</dbReference>
<feature type="domain" description="Zinc knuckle" evidence="1">
    <location>
        <begin position="151"/>
        <end position="172"/>
    </location>
</feature>
<dbReference type="PANTHER" id="PTHR13151">
    <property type="entry name" value="CBF1 INTERACTING COREPRESSOR CIR"/>
    <property type="match status" value="1"/>
</dbReference>
<dbReference type="STRING" id="4232.A0A251UC44"/>
<organism evidence="2 3">
    <name type="scientific">Helianthus annuus</name>
    <name type="common">Common sunflower</name>
    <dbReference type="NCBI Taxonomy" id="4232"/>
    <lineage>
        <taxon>Eukaryota</taxon>
        <taxon>Viridiplantae</taxon>
        <taxon>Streptophyta</taxon>
        <taxon>Embryophyta</taxon>
        <taxon>Tracheophyta</taxon>
        <taxon>Spermatophyta</taxon>
        <taxon>Magnoliopsida</taxon>
        <taxon>eudicotyledons</taxon>
        <taxon>Gunneridae</taxon>
        <taxon>Pentapetalae</taxon>
        <taxon>asterids</taxon>
        <taxon>campanulids</taxon>
        <taxon>Asterales</taxon>
        <taxon>Asteraceae</taxon>
        <taxon>Asteroideae</taxon>
        <taxon>Heliantheae alliance</taxon>
        <taxon>Heliantheae</taxon>
        <taxon>Helianthus</taxon>
    </lineage>
</organism>
<dbReference type="InParanoid" id="A0A251UC44"/>
<dbReference type="EMBL" id="CM007896">
    <property type="protein sequence ID" value="OTG20918.1"/>
    <property type="molecule type" value="Genomic_DNA"/>
</dbReference>
<dbReference type="Proteomes" id="UP000215914">
    <property type="component" value="Chromosome 7"/>
</dbReference>
<dbReference type="PANTHER" id="PTHR13151:SF2">
    <property type="entry name" value="COREPRESSOR INTERACTING WITH RBPJ 1"/>
    <property type="match status" value="1"/>
</dbReference>
<dbReference type="AlphaFoldDB" id="A0A251UC44"/>
<keyword evidence="3" id="KW-1185">Reference proteome</keyword>
<evidence type="ECO:0000313" key="2">
    <source>
        <dbReference type="EMBL" id="OTG20918.1"/>
    </source>
</evidence>
<dbReference type="Pfam" id="PF15288">
    <property type="entry name" value="zf-CCHC_6"/>
    <property type="match status" value="1"/>
</dbReference>
<dbReference type="GO" id="GO:0003714">
    <property type="term" value="F:transcription corepressor activity"/>
    <property type="evidence" value="ECO:0000318"/>
    <property type="project" value="GO_Central"/>
</dbReference>
<proteinExistence type="predicted"/>
<gene>
    <name evidence="2" type="ORF">HannXRQ_Chr07g0198421</name>
</gene>
<evidence type="ECO:0000313" key="3">
    <source>
        <dbReference type="Proteomes" id="UP000215914"/>
    </source>
</evidence>
<name>A0A251UC44_HELAN</name>
<dbReference type="GO" id="GO:0005634">
    <property type="term" value="C:nucleus"/>
    <property type="evidence" value="ECO:0000318"/>
    <property type="project" value="GO_Central"/>
</dbReference>
<accession>A0A251UC44</accession>
<dbReference type="InterPro" id="IPR041670">
    <property type="entry name" value="Znf-CCHC_6"/>
</dbReference>
<protein>
    <recommendedName>
        <fullName evidence="1">Zinc knuckle domain-containing protein</fullName>
    </recommendedName>
</protein>
<evidence type="ECO:0000259" key="1">
    <source>
        <dbReference type="Pfam" id="PF15288"/>
    </source>
</evidence>
<sequence>MHSSLPSFLPSFSYRYHHASFLPACLQYAQEQEFFRQAALVSKKDQEKTEMMKAVGFMYVCPLVIMLKVPKLQRLLRRRNPHKRLEHLICFCCRLQNPIPPNERTKKPRPKDVFGRNLPTEEHFEALKNAPKLETGVAGRAKPFGIEIRNVKCARCGAFGHQSGDRECPLKDAIMPNEEIRLKRDDPLTAIIAQTKVITNLLVV</sequence>
<reference evidence="3" key="1">
    <citation type="journal article" date="2017" name="Nature">
        <title>The sunflower genome provides insights into oil metabolism, flowering and Asterid evolution.</title>
        <authorList>
            <person name="Badouin H."/>
            <person name="Gouzy J."/>
            <person name="Grassa C.J."/>
            <person name="Murat F."/>
            <person name="Staton S.E."/>
            <person name="Cottret L."/>
            <person name="Lelandais-Briere C."/>
            <person name="Owens G.L."/>
            <person name="Carrere S."/>
            <person name="Mayjonade B."/>
            <person name="Legrand L."/>
            <person name="Gill N."/>
            <person name="Kane N.C."/>
            <person name="Bowers J.E."/>
            <person name="Hubner S."/>
            <person name="Bellec A."/>
            <person name="Berard A."/>
            <person name="Berges H."/>
            <person name="Blanchet N."/>
            <person name="Boniface M.C."/>
            <person name="Brunel D."/>
            <person name="Catrice O."/>
            <person name="Chaidir N."/>
            <person name="Claudel C."/>
            <person name="Donnadieu C."/>
            <person name="Faraut T."/>
            <person name="Fievet G."/>
            <person name="Helmstetter N."/>
            <person name="King M."/>
            <person name="Knapp S.J."/>
            <person name="Lai Z."/>
            <person name="Le Paslier M.C."/>
            <person name="Lippi Y."/>
            <person name="Lorenzon L."/>
            <person name="Mandel J.R."/>
            <person name="Marage G."/>
            <person name="Marchand G."/>
            <person name="Marquand E."/>
            <person name="Bret-Mestries E."/>
            <person name="Morien E."/>
            <person name="Nambeesan S."/>
            <person name="Nguyen T."/>
            <person name="Pegot-Espagnet P."/>
            <person name="Pouilly N."/>
            <person name="Raftis F."/>
            <person name="Sallet E."/>
            <person name="Schiex T."/>
            <person name="Thomas J."/>
            <person name="Vandecasteele C."/>
            <person name="Vares D."/>
            <person name="Vear F."/>
            <person name="Vautrin S."/>
            <person name="Crespi M."/>
            <person name="Mangin B."/>
            <person name="Burke J.M."/>
            <person name="Salse J."/>
            <person name="Munos S."/>
            <person name="Vincourt P."/>
            <person name="Rieseberg L.H."/>
            <person name="Langlade N.B."/>
        </authorList>
    </citation>
    <scope>NUCLEOTIDE SEQUENCE [LARGE SCALE GENOMIC DNA]</scope>
    <source>
        <strain evidence="3">cv. SF193</strain>
    </source>
</reference>